<sequence length="441" mass="49771">MDALPISEIYINSDMMLPFQDDSTCSWSEDSNPSKTTTNTNNESETKANIQHNQDSENHNTNGDITFKSSDLDSSLQSPNSNNLCSANSIASIPCATTSITSSIINNNYIIRTPCRNHLSSFYQSSEFFKTTSNSTNTTQEDNISKDNCNLKKTTNEAKVSKRKRGDPLLCWRCHKRDATPHMRSCEPCRVADRQRWSRRRTLAKFISENSNHNLNGTEDLKVSRNMDTINNANICLLQFPLCKLDNQKHSRTPESFISTNTDLTYSTSSSPVTGMSLTCPSKIGRWHDQKHCTTFYRDAQITNNYMEEVAHHLSYITISYFPSPYSGLTSFPVSAKFVSDGSMNGLETLPSAVLAFIVEKCSEQLTQRQAIRNSTQHYVNQTNNFLQSQLDPGVANLLVNKVETPKSTLRTNNLQHYNTCQSHFGSFHYGSACDTNKFYY</sequence>
<dbReference type="VEuPathDB" id="CryptoDB:cand_033040"/>
<feature type="compositionally biased region" description="Polar residues" evidence="1">
    <location>
        <begin position="48"/>
        <end position="74"/>
    </location>
</feature>
<organism evidence="2 3">
    <name type="scientific">Cryptosporidium andersoni</name>
    <dbReference type="NCBI Taxonomy" id="117008"/>
    <lineage>
        <taxon>Eukaryota</taxon>
        <taxon>Sar</taxon>
        <taxon>Alveolata</taxon>
        <taxon>Apicomplexa</taxon>
        <taxon>Conoidasida</taxon>
        <taxon>Coccidia</taxon>
        <taxon>Eucoccidiorida</taxon>
        <taxon>Eimeriorina</taxon>
        <taxon>Cryptosporidiidae</taxon>
        <taxon>Cryptosporidium</taxon>
    </lineage>
</organism>
<gene>
    <name evidence="2" type="ORF">cand_033040</name>
</gene>
<dbReference type="RefSeq" id="XP_067066781.1">
    <property type="nucleotide sequence ID" value="XM_067213530.1"/>
</dbReference>
<dbReference type="OrthoDB" id="340447at2759"/>
<feature type="region of interest" description="Disordered" evidence="1">
    <location>
        <begin position="22"/>
        <end position="74"/>
    </location>
</feature>
<proteinExistence type="predicted"/>
<protein>
    <submittedName>
        <fullName evidence="2">Uncharacterized protein</fullName>
    </submittedName>
</protein>
<evidence type="ECO:0000313" key="2">
    <source>
        <dbReference type="EMBL" id="OII71591.1"/>
    </source>
</evidence>
<name>A0A1J4MC94_9CRYT</name>
<comment type="caution">
    <text evidence="2">The sequence shown here is derived from an EMBL/GenBank/DDBJ whole genome shotgun (WGS) entry which is preliminary data.</text>
</comment>
<reference evidence="2 3" key="1">
    <citation type="submission" date="2016-10" db="EMBL/GenBank/DDBJ databases">
        <title>Reductive evolution of mitochondrial metabolism and differential evolution of invasion-related proteins in Cryptosporidium.</title>
        <authorList>
            <person name="Liu S."/>
            <person name="Roellig D.M."/>
            <person name="Guo Y."/>
            <person name="Li N."/>
            <person name="Frace M.A."/>
            <person name="Tang K."/>
            <person name="Zhang L."/>
            <person name="Feng Y."/>
            <person name="Xiao L."/>
        </authorList>
    </citation>
    <scope>NUCLEOTIDE SEQUENCE [LARGE SCALE GENOMIC DNA]</scope>
    <source>
        <strain evidence="2">30847</strain>
    </source>
</reference>
<dbReference type="EMBL" id="LRBS01000121">
    <property type="protein sequence ID" value="OII71591.1"/>
    <property type="molecule type" value="Genomic_DNA"/>
</dbReference>
<dbReference type="Proteomes" id="UP000186804">
    <property type="component" value="Unassembled WGS sequence"/>
</dbReference>
<accession>A0A1J4MC94</accession>
<dbReference type="AlphaFoldDB" id="A0A1J4MC94"/>
<feature type="compositionally biased region" description="Polar residues" evidence="1">
    <location>
        <begin position="22"/>
        <end position="33"/>
    </location>
</feature>
<feature type="compositionally biased region" description="Low complexity" evidence="1">
    <location>
        <begin position="34"/>
        <end position="43"/>
    </location>
</feature>
<dbReference type="GeneID" id="92367488"/>
<evidence type="ECO:0000313" key="3">
    <source>
        <dbReference type="Proteomes" id="UP000186804"/>
    </source>
</evidence>
<evidence type="ECO:0000256" key="1">
    <source>
        <dbReference type="SAM" id="MobiDB-lite"/>
    </source>
</evidence>
<keyword evidence="3" id="KW-1185">Reference proteome</keyword>